<dbReference type="AlphaFoldDB" id="A0A428NSI9"/>
<keyword evidence="3" id="KW-1185">Reference proteome</keyword>
<accession>A0A428NSI9</accession>
<feature type="region of interest" description="Disordered" evidence="1">
    <location>
        <begin position="1"/>
        <end position="76"/>
    </location>
</feature>
<organism evidence="2 3">
    <name type="scientific">Fusarium duplospermum</name>
    <dbReference type="NCBI Taxonomy" id="1325734"/>
    <lineage>
        <taxon>Eukaryota</taxon>
        <taxon>Fungi</taxon>
        <taxon>Dikarya</taxon>
        <taxon>Ascomycota</taxon>
        <taxon>Pezizomycotina</taxon>
        <taxon>Sordariomycetes</taxon>
        <taxon>Hypocreomycetidae</taxon>
        <taxon>Hypocreales</taxon>
        <taxon>Nectriaceae</taxon>
        <taxon>Fusarium</taxon>
        <taxon>Fusarium solani species complex</taxon>
    </lineage>
</organism>
<dbReference type="EMBL" id="NKCI01000312">
    <property type="protein sequence ID" value="RSL43778.1"/>
    <property type="molecule type" value="Genomic_DNA"/>
</dbReference>
<feature type="compositionally biased region" description="Polar residues" evidence="1">
    <location>
        <begin position="29"/>
        <end position="41"/>
    </location>
</feature>
<dbReference type="Proteomes" id="UP000288168">
    <property type="component" value="Unassembled WGS sequence"/>
</dbReference>
<evidence type="ECO:0000313" key="2">
    <source>
        <dbReference type="EMBL" id="RSL43778.1"/>
    </source>
</evidence>
<evidence type="ECO:0000256" key="1">
    <source>
        <dbReference type="SAM" id="MobiDB-lite"/>
    </source>
</evidence>
<reference evidence="2 3" key="1">
    <citation type="submission" date="2017-06" db="EMBL/GenBank/DDBJ databases">
        <title>Comparative genomic analysis of Ambrosia Fusariam Clade fungi.</title>
        <authorList>
            <person name="Stajich J.E."/>
            <person name="Carrillo J."/>
            <person name="Kijimoto T."/>
            <person name="Eskalen A."/>
            <person name="O'Donnell K."/>
            <person name="Kasson M."/>
        </authorList>
    </citation>
    <scope>NUCLEOTIDE SEQUENCE [LARGE SCALE GENOMIC DNA]</scope>
    <source>
        <strain evidence="2 3">NRRL62584</strain>
    </source>
</reference>
<evidence type="ECO:0000313" key="3">
    <source>
        <dbReference type="Proteomes" id="UP000288168"/>
    </source>
</evidence>
<feature type="compositionally biased region" description="Basic and acidic residues" evidence="1">
    <location>
        <begin position="65"/>
        <end position="76"/>
    </location>
</feature>
<feature type="compositionally biased region" description="Low complexity" evidence="1">
    <location>
        <begin position="49"/>
        <end position="64"/>
    </location>
</feature>
<comment type="caution">
    <text evidence="2">The sequence shown here is derived from an EMBL/GenBank/DDBJ whole genome shotgun (WGS) entry which is preliminary data.</text>
</comment>
<name>A0A428NSI9_9HYPO</name>
<sequence>MVPKSEIAASQSDLESSVVGEVSTHDTIESTSQETVNQPGSSVAPRFCGSDTGDSNGDSNGEGNSESKVENRQLRRQSESKYEDVVDLTQWITGFDTVDYELASSFPNRAYTDEEGDIFNDDYASLAVDSNKDIFFFSITCAYKEGYAKMFRVKDIDKGIEMLKDSCLTHTVTSGEVIDCMVTCVVQGEYGEGYEEYDDEDYLLPDDWWEWE</sequence>
<proteinExistence type="predicted"/>
<protein>
    <submittedName>
        <fullName evidence="2">Uncharacterized protein</fullName>
    </submittedName>
</protein>
<gene>
    <name evidence="2" type="ORF">CEP54_014946</name>
</gene>
<dbReference type="OrthoDB" id="160645at2759"/>